<evidence type="ECO:0000313" key="5">
    <source>
        <dbReference type="EMBL" id="KAB1064557.1"/>
    </source>
</evidence>
<reference evidence="5 6" key="1">
    <citation type="submission" date="2019-09" db="EMBL/GenBank/DDBJ databases">
        <title>Genomes of Cryomorphaceae.</title>
        <authorList>
            <person name="Bowman J.P."/>
        </authorList>
    </citation>
    <scope>NUCLEOTIDE SEQUENCE [LARGE SCALE GENOMIC DNA]</scope>
    <source>
        <strain evidence="5 6">KCTC 52047</strain>
    </source>
</reference>
<accession>A0A6N6M8H6</accession>
<comment type="catalytic activity">
    <reaction evidence="1">
        <text>(4aS,6R)-4a-hydroxy-L-erythro-5,6,7,8-tetrahydrobiopterin = (6R)-L-erythro-6,7-dihydrobiopterin + H2O</text>
        <dbReference type="Rhea" id="RHEA:11920"/>
        <dbReference type="ChEBI" id="CHEBI:15377"/>
        <dbReference type="ChEBI" id="CHEBI:15642"/>
        <dbReference type="ChEBI" id="CHEBI:43120"/>
        <dbReference type="EC" id="4.2.1.96"/>
    </reaction>
</comment>
<evidence type="ECO:0000313" key="6">
    <source>
        <dbReference type="Proteomes" id="UP000435357"/>
    </source>
</evidence>
<dbReference type="GO" id="GO:0006729">
    <property type="term" value="P:tetrahydrobiopterin biosynthetic process"/>
    <property type="evidence" value="ECO:0007669"/>
    <property type="project" value="InterPro"/>
</dbReference>
<dbReference type="InterPro" id="IPR036428">
    <property type="entry name" value="PCD_sf"/>
</dbReference>
<gene>
    <name evidence="5" type="ORF">F3059_07140</name>
</gene>
<dbReference type="Pfam" id="PF01329">
    <property type="entry name" value="Pterin_4a"/>
    <property type="match status" value="1"/>
</dbReference>
<evidence type="ECO:0000256" key="3">
    <source>
        <dbReference type="ARBA" id="ARBA00013252"/>
    </source>
</evidence>
<dbReference type="AlphaFoldDB" id="A0A6N6M8H6"/>
<evidence type="ECO:0000256" key="4">
    <source>
        <dbReference type="ARBA" id="ARBA00023239"/>
    </source>
</evidence>
<sequence>MWKEENNKLVLEKQFENFNEAWRFLNGVALLAEQNQHHPTIQNTFNNVKLELTTHDSGNTITDKDRDLASKIEKLF</sequence>
<dbReference type="InterPro" id="IPR001533">
    <property type="entry name" value="Pterin_deHydtase"/>
</dbReference>
<dbReference type="EC" id="4.2.1.96" evidence="3"/>
<name>A0A6N6M8H6_9FLAO</name>
<dbReference type="PANTHER" id="PTHR12599:SF0">
    <property type="entry name" value="PTERIN-4-ALPHA-CARBINOLAMINE DEHYDRATASE"/>
    <property type="match status" value="1"/>
</dbReference>
<keyword evidence="6" id="KW-1185">Reference proteome</keyword>
<dbReference type="Proteomes" id="UP000435357">
    <property type="component" value="Unassembled WGS sequence"/>
</dbReference>
<dbReference type="OrthoDB" id="9794987at2"/>
<dbReference type="CDD" id="cd00488">
    <property type="entry name" value="PCD_DCoH"/>
    <property type="match status" value="1"/>
</dbReference>
<protein>
    <recommendedName>
        <fullName evidence="3">4a-hydroxytetrahydrobiopterin dehydratase</fullName>
        <ecNumber evidence="3">4.2.1.96</ecNumber>
    </recommendedName>
</protein>
<organism evidence="5 6">
    <name type="scientific">Salibacter halophilus</name>
    <dbReference type="NCBI Taxonomy" id="1803916"/>
    <lineage>
        <taxon>Bacteria</taxon>
        <taxon>Pseudomonadati</taxon>
        <taxon>Bacteroidota</taxon>
        <taxon>Flavobacteriia</taxon>
        <taxon>Flavobacteriales</taxon>
        <taxon>Salibacteraceae</taxon>
        <taxon>Salibacter</taxon>
    </lineage>
</organism>
<comment type="caution">
    <text evidence="5">The sequence shown here is derived from an EMBL/GenBank/DDBJ whole genome shotgun (WGS) entry which is preliminary data.</text>
</comment>
<proteinExistence type="inferred from homology"/>
<evidence type="ECO:0000256" key="1">
    <source>
        <dbReference type="ARBA" id="ARBA00001554"/>
    </source>
</evidence>
<dbReference type="Gene3D" id="3.30.1360.20">
    <property type="entry name" value="Transcriptional coactivator/pterin dehydratase"/>
    <property type="match status" value="1"/>
</dbReference>
<dbReference type="PANTHER" id="PTHR12599">
    <property type="entry name" value="PTERIN-4-ALPHA-CARBINOLAMINE DEHYDRATASE"/>
    <property type="match status" value="1"/>
</dbReference>
<evidence type="ECO:0000256" key="2">
    <source>
        <dbReference type="ARBA" id="ARBA00006472"/>
    </source>
</evidence>
<dbReference type="EMBL" id="WACR01000005">
    <property type="protein sequence ID" value="KAB1064557.1"/>
    <property type="molecule type" value="Genomic_DNA"/>
</dbReference>
<keyword evidence="4" id="KW-0456">Lyase</keyword>
<comment type="similarity">
    <text evidence="2">Belongs to the pterin-4-alpha-carbinolamine dehydratase family.</text>
</comment>
<dbReference type="SUPFAM" id="SSF55248">
    <property type="entry name" value="PCD-like"/>
    <property type="match status" value="1"/>
</dbReference>
<dbReference type="GO" id="GO:0008124">
    <property type="term" value="F:4-alpha-hydroxytetrahydrobiopterin dehydratase activity"/>
    <property type="evidence" value="ECO:0007669"/>
    <property type="project" value="UniProtKB-EC"/>
</dbReference>